<proteinExistence type="predicted"/>
<name>A0ABV8KGG2_9ACTN</name>
<accession>A0ABV8KGG2</accession>
<gene>
    <name evidence="1" type="ORF">ACFOX0_03350</name>
</gene>
<dbReference type="Proteomes" id="UP001595868">
    <property type="component" value="Unassembled WGS sequence"/>
</dbReference>
<keyword evidence="2" id="KW-1185">Reference proteome</keyword>
<protein>
    <submittedName>
        <fullName evidence="1">DUF4276 family protein</fullName>
    </submittedName>
</protein>
<comment type="caution">
    <text evidence="1">The sequence shown here is derived from an EMBL/GenBank/DDBJ whole genome shotgun (WGS) entry which is preliminary data.</text>
</comment>
<reference evidence="2" key="1">
    <citation type="journal article" date="2019" name="Int. J. Syst. Evol. Microbiol.">
        <title>The Global Catalogue of Microorganisms (GCM) 10K type strain sequencing project: providing services to taxonomists for standard genome sequencing and annotation.</title>
        <authorList>
            <consortium name="The Broad Institute Genomics Platform"/>
            <consortium name="The Broad Institute Genome Sequencing Center for Infectious Disease"/>
            <person name="Wu L."/>
            <person name="Ma J."/>
        </authorList>
    </citation>
    <scope>NUCLEOTIDE SEQUENCE [LARGE SCALE GENOMIC DNA]</scope>
    <source>
        <strain evidence="2">2902at01</strain>
    </source>
</reference>
<evidence type="ECO:0000313" key="1">
    <source>
        <dbReference type="EMBL" id="MFC4104977.1"/>
    </source>
</evidence>
<dbReference type="RefSeq" id="WP_377541971.1">
    <property type="nucleotide sequence ID" value="NZ_JBHSBN010000002.1"/>
</dbReference>
<dbReference type="EMBL" id="JBHSBN010000002">
    <property type="protein sequence ID" value="MFC4104977.1"/>
    <property type="molecule type" value="Genomic_DNA"/>
</dbReference>
<organism evidence="1 2">
    <name type="scientific">Micromonospora zhanjiangensis</name>
    <dbReference type="NCBI Taxonomy" id="1522057"/>
    <lineage>
        <taxon>Bacteria</taxon>
        <taxon>Bacillati</taxon>
        <taxon>Actinomycetota</taxon>
        <taxon>Actinomycetes</taxon>
        <taxon>Micromonosporales</taxon>
        <taxon>Micromonosporaceae</taxon>
        <taxon>Micromonospora</taxon>
    </lineage>
</organism>
<evidence type="ECO:0000313" key="2">
    <source>
        <dbReference type="Proteomes" id="UP001595868"/>
    </source>
</evidence>
<dbReference type="Pfam" id="PF14103">
    <property type="entry name" value="DUF4276"/>
    <property type="match status" value="1"/>
</dbReference>
<dbReference type="InterPro" id="IPR025455">
    <property type="entry name" value="DUF4276"/>
</dbReference>
<sequence>MRYLTSALVSEGVTDDQFLPRLLARALAEICVTEFEDSVEVADVQPLRDRRGPCSVGEVIELVEQNSASFLIIFFHHDQGGSAERVEREWLQPLRNQWGSRPERLVTVIPVRETEAWLLADGEALRNTLGVRWSDADLGLPRRARDVEQISDPKKVLDQIMCRVSRPVRSHYGQLGELISLEKLREVPAYRRWWDDSRVALEALGFRPI</sequence>